<dbReference type="CDD" id="cd06173">
    <property type="entry name" value="MFS_MefA_like"/>
    <property type="match status" value="1"/>
</dbReference>
<keyword evidence="6 7" id="KW-0472">Membrane</keyword>
<feature type="transmembrane region" description="Helical" evidence="7">
    <location>
        <begin position="59"/>
        <end position="80"/>
    </location>
</feature>
<evidence type="ECO:0000256" key="2">
    <source>
        <dbReference type="ARBA" id="ARBA00022448"/>
    </source>
</evidence>
<dbReference type="PANTHER" id="PTHR23513:SF11">
    <property type="entry name" value="STAPHYLOFERRIN A TRANSPORTER"/>
    <property type="match status" value="1"/>
</dbReference>
<comment type="caution">
    <text evidence="9">The sequence shown here is derived from an EMBL/GenBank/DDBJ whole genome shotgun (WGS) entry which is preliminary data.</text>
</comment>
<dbReference type="EMBL" id="LBZV01000003">
    <property type="protein sequence ID" value="KKR78152.1"/>
    <property type="molecule type" value="Genomic_DNA"/>
</dbReference>
<proteinExistence type="predicted"/>
<feature type="transmembrane region" description="Helical" evidence="7">
    <location>
        <begin position="300"/>
        <end position="318"/>
    </location>
</feature>
<feature type="transmembrane region" description="Helical" evidence="7">
    <location>
        <begin position="324"/>
        <end position="347"/>
    </location>
</feature>
<dbReference type="AlphaFoldDB" id="A0A0G0WS11"/>
<keyword evidence="5 7" id="KW-1133">Transmembrane helix</keyword>
<comment type="subcellular location">
    <subcellularLocation>
        <location evidence="1">Cell membrane</location>
        <topology evidence="1">Multi-pass membrane protein</topology>
    </subcellularLocation>
</comment>
<evidence type="ECO:0000313" key="9">
    <source>
        <dbReference type="EMBL" id="KKR78152.1"/>
    </source>
</evidence>
<evidence type="ECO:0000259" key="8">
    <source>
        <dbReference type="PROSITE" id="PS50850"/>
    </source>
</evidence>
<dbReference type="SUPFAM" id="SSF103473">
    <property type="entry name" value="MFS general substrate transporter"/>
    <property type="match status" value="1"/>
</dbReference>
<dbReference type="PROSITE" id="PS50850">
    <property type="entry name" value="MFS"/>
    <property type="match status" value="1"/>
</dbReference>
<evidence type="ECO:0000256" key="1">
    <source>
        <dbReference type="ARBA" id="ARBA00004651"/>
    </source>
</evidence>
<feature type="transmembrane region" description="Helical" evidence="7">
    <location>
        <begin position="29"/>
        <end position="53"/>
    </location>
</feature>
<evidence type="ECO:0000256" key="7">
    <source>
        <dbReference type="SAM" id="Phobius"/>
    </source>
</evidence>
<reference evidence="9 10" key="1">
    <citation type="journal article" date="2015" name="Nature">
        <title>rRNA introns, odd ribosomes, and small enigmatic genomes across a large radiation of phyla.</title>
        <authorList>
            <person name="Brown C.T."/>
            <person name="Hug L.A."/>
            <person name="Thomas B.C."/>
            <person name="Sharon I."/>
            <person name="Castelle C.J."/>
            <person name="Singh A."/>
            <person name="Wilkins M.J."/>
            <person name="Williams K.H."/>
            <person name="Banfield J.F."/>
        </authorList>
    </citation>
    <scope>NUCLEOTIDE SEQUENCE [LARGE SCALE GENOMIC DNA]</scope>
</reference>
<feature type="transmembrane region" description="Helical" evidence="7">
    <location>
        <begin position="359"/>
        <end position="382"/>
    </location>
</feature>
<feature type="non-terminal residue" evidence="9">
    <location>
        <position position="1"/>
    </location>
</feature>
<dbReference type="STRING" id="1618408.UU23_C0003G0050"/>
<feature type="transmembrane region" description="Helical" evidence="7">
    <location>
        <begin position="168"/>
        <end position="188"/>
    </location>
</feature>
<dbReference type="InterPro" id="IPR020846">
    <property type="entry name" value="MFS_dom"/>
</dbReference>
<sequence length="417" mass="44720">AATAGAAPVQLPVKFISIFPALAHRNFQFYFAGQAISLIGFWLQQVGLGYYVFQLTHSPFWVGITAAMLGVPMFLFSAVAGVFVERANKQKLLVWTQVLDASVAILFGVVIFNNVASLPVILILAFVSGTIGSVDLPARLTFIVEMVGKRDLASAIPINNGIFNGARFIGPAMAGVLITSFGVGWTFILNGFTYLAGIWAIYNIKPVFIHGLEENIHPFDSMKTGLKYSFTHPKIFYFMLLATVTAVFIWPYQTLMPVVAEKIFNSGAAGLGSLLSAAGAGSLLGAIFTSAVASKQKKGLIVAQGMLISTVALILFAFNRNFTIAHILLFIAGFGVLTQVSTINTLVQLASPDNMRSRIMGVYLTMFVGMLPLGSTLAGSLASRTSSLFTIGIGASIVLVVGTYLYLKGVFTNFNDY</sequence>
<evidence type="ECO:0000256" key="3">
    <source>
        <dbReference type="ARBA" id="ARBA00022475"/>
    </source>
</evidence>
<gene>
    <name evidence="9" type="ORF">UU23_C0003G0050</name>
</gene>
<organism evidence="9 10">
    <name type="scientific">Candidatus Curtissbacteria bacterium GW2011_GWA1_40_9</name>
    <dbReference type="NCBI Taxonomy" id="1618408"/>
    <lineage>
        <taxon>Bacteria</taxon>
        <taxon>Candidatus Curtissiibacteriota</taxon>
    </lineage>
</organism>
<dbReference type="InterPro" id="IPR036259">
    <property type="entry name" value="MFS_trans_sf"/>
</dbReference>
<evidence type="ECO:0000256" key="6">
    <source>
        <dbReference type="ARBA" id="ARBA00023136"/>
    </source>
</evidence>
<feature type="transmembrane region" description="Helical" evidence="7">
    <location>
        <begin position="388"/>
        <end position="407"/>
    </location>
</feature>
<keyword evidence="2" id="KW-0813">Transport</keyword>
<protein>
    <recommendedName>
        <fullName evidence="8">Major facilitator superfamily (MFS) profile domain-containing protein</fullName>
    </recommendedName>
</protein>
<dbReference type="GO" id="GO:0005886">
    <property type="term" value="C:plasma membrane"/>
    <property type="evidence" value="ECO:0007669"/>
    <property type="project" value="UniProtKB-SubCell"/>
</dbReference>
<dbReference type="GO" id="GO:0022857">
    <property type="term" value="F:transmembrane transporter activity"/>
    <property type="evidence" value="ECO:0007669"/>
    <property type="project" value="InterPro"/>
</dbReference>
<dbReference type="Proteomes" id="UP000034292">
    <property type="component" value="Unassembled WGS sequence"/>
</dbReference>
<dbReference type="InterPro" id="IPR010290">
    <property type="entry name" value="TM_effector"/>
</dbReference>
<feature type="domain" description="Major facilitator superfamily (MFS) profile" evidence="8">
    <location>
        <begin position="231"/>
        <end position="417"/>
    </location>
</feature>
<evidence type="ECO:0000256" key="5">
    <source>
        <dbReference type="ARBA" id="ARBA00022989"/>
    </source>
</evidence>
<accession>A0A0G0WS11</accession>
<dbReference type="PANTHER" id="PTHR23513">
    <property type="entry name" value="INTEGRAL MEMBRANE EFFLUX PROTEIN-RELATED"/>
    <property type="match status" value="1"/>
</dbReference>
<keyword evidence="3" id="KW-1003">Cell membrane</keyword>
<dbReference type="Gene3D" id="1.20.1250.20">
    <property type="entry name" value="MFS general substrate transporter like domains"/>
    <property type="match status" value="1"/>
</dbReference>
<name>A0A0G0WS11_9BACT</name>
<feature type="transmembrane region" description="Helical" evidence="7">
    <location>
        <begin position="234"/>
        <end position="253"/>
    </location>
</feature>
<feature type="transmembrane region" description="Helical" evidence="7">
    <location>
        <begin position="273"/>
        <end position="293"/>
    </location>
</feature>
<evidence type="ECO:0000313" key="10">
    <source>
        <dbReference type="Proteomes" id="UP000034292"/>
    </source>
</evidence>
<dbReference type="Pfam" id="PF05977">
    <property type="entry name" value="MFS_3"/>
    <property type="match status" value="1"/>
</dbReference>
<evidence type="ECO:0000256" key="4">
    <source>
        <dbReference type="ARBA" id="ARBA00022692"/>
    </source>
</evidence>
<keyword evidence="4 7" id="KW-0812">Transmembrane</keyword>